<evidence type="ECO:0000313" key="2">
    <source>
        <dbReference type="EMBL" id="OMJ89759.1"/>
    </source>
</evidence>
<sequence length="244" mass="28582">MNKCVLVIALIALSAHGMVEYLPRGMQMKYYFPAEDEVKFEWWIPMSVIDPYDWIGFAIQDVKWARNSFEADYYILVRSEQKYHDYFLDHEGNPVLDELLGGTSDIIETLTIQYGSHMIYSLHRKLVTGDLFDTDLVKERPYMLKWALGVMTDGEITQHAMLDLGFEYFVLSELYEDRNHDEMTVYGPFVNYPPEYNNPPPERKPENFEWSMMVEDYFMGQVFDPETFYISDPEGEPAIILAAP</sequence>
<comment type="caution">
    <text evidence="2">The sequence shown here is derived from an EMBL/GenBank/DDBJ whole genome shotgun (WGS) entry which is preliminary data.</text>
</comment>
<dbReference type="EMBL" id="MPUH01000118">
    <property type="protein sequence ID" value="OMJ89759.1"/>
    <property type="molecule type" value="Genomic_DNA"/>
</dbReference>
<proteinExistence type="predicted"/>
<dbReference type="AlphaFoldDB" id="A0A1R2CL67"/>
<gene>
    <name evidence="2" type="ORF">SteCoe_8027</name>
</gene>
<feature type="signal peptide" evidence="1">
    <location>
        <begin position="1"/>
        <end position="17"/>
    </location>
</feature>
<evidence type="ECO:0000256" key="1">
    <source>
        <dbReference type="SAM" id="SignalP"/>
    </source>
</evidence>
<feature type="chain" id="PRO_5012616288" description="DOMON domain-containing protein" evidence="1">
    <location>
        <begin position="18"/>
        <end position="244"/>
    </location>
</feature>
<protein>
    <recommendedName>
        <fullName evidence="4">DOMON domain-containing protein</fullName>
    </recommendedName>
</protein>
<dbReference type="Proteomes" id="UP000187209">
    <property type="component" value="Unassembled WGS sequence"/>
</dbReference>
<evidence type="ECO:0008006" key="4">
    <source>
        <dbReference type="Google" id="ProtNLM"/>
    </source>
</evidence>
<organism evidence="2 3">
    <name type="scientific">Stentor coeruleus</name>
    <dbReference type="NCBI Taxonomy" id="5963"/>
    <lineage>
        <taxon>Eukaryota</taxon>
        <taxon>Sar</taxon>
        <taxon>Alveolata</taxon>
        <taxon>Ciliophora</taxon>
        <taxon>Postciliodesmatophora</taxon>
        <taxon>Heterotrichea</taxon>
        <taxon>Heterotrichida</taxon>
        <taxon>Stentoridae</taxon>
        <taxon>Stentor</taxon>
    </lineage>
</organism>
<name>A0A1R2CL67_9CILI</name>
<keyword evidence="1" id="KW-0732">Signal</keyword>
<reference evidence="2 3" key="1">
    <citation type="submission" date="2016-11" db="EMBL/GenBank/DDBJ databases">
        <title>The macronuclear genome of Stentor coeruleus: a giant cell with tiny introns.</title>
        <authorList>
            <person name="Slabodnick M."/>
            <person name="Ruby J.G."/>
            <person name="Reiff S.B."/>
            <person name="Swart E.C."/>
            <person name="Gosai S."/>
            <person name="Prabakaran S."/>
            <person name="Witkowska E."/>
            <person name="Larue G.E."/>
            <person name="Fisher S."/>
            <person name="Freeman R.M."/>
            <person name="Gunawardena J."/>
            <person name="Chu W."/>
            <person name="Stover N.A."/>
            <person name="Gregory B.D."/>
            <person name="Nowacki M."/>
            <person name="Derisi J."/>
            <person name="Roy S.W."/>
            <person name="Marshall W.F."/>
            <person name="Sood P."/>
        </authorList>
    </citation>
    <scope>NUCLEOTIDE SEQUENCE [LARGE SCALE GENOMIC DNA]</scope>
    <source>
        <strain evidence="2">WM001</strain>
    </source>
</reference>
<evidence type="ECO:0000313" key="3">
    <source>
        <dbReference type="Proteomes" id="UP000187209"/>
    </source>
</evidence>
<keyword evidence="3" id="KW-1185">Reference proteome</keyword>
<accession>A0A1R2CL67</accession>